<sequence length="200" mass="22785">MCYFKLDICPYPNKDPVAALIFLPTKASEWEHCDKPKPWGRLSCGNLVVEHPRDVSKSPSTSSPEHVFTTRSRNALETEQHEENKLNVRLGRSSTEGTMVAFVTSEVVCEVAKCRWCTAVIKLVATKSKEIQNEARLEVARLEAAMDSDAKLRNLHRDMRDKEEQLDILRHNAWKMATRLMDEESAENENENENENRAGG</sequence>
<dbReference type="AlphaFoldDB" id="A0AAN6DPR3"/>
<evidence type="ECO:0000256" key="2">
    <source>
        <dbReference type="SAM" id="MobiDB-lite"/>
    </source>
</evidence>
<evidence type="ECO:0000313" key="3">
    <source>
        <dbReference type="EMBL" id="KAI1609094.1"/>
    </source>
</evidence>
<feature type="region of interest" description="Disordered" evidence="2">
    <location>
        <begin position="52"/>
        <end position="73"/>
    </location>
</feature>
<gene>
    <name evidence="3" type="ORF">EDD36DRAFT_422802</name>
</gene>
<evidence type="ECO:0000313" key="4">
    <source>
        <dbReference type="Proteomes" id="UP001203852"/>
    </source>
</evidence>
<feature type="coiled-coil region" evidence="1">
    <location>
        <begin position="145"/>
        <end position="172"/>
    </location>
</feature>
<keyword evidence="4" id="KW-1185">Reference proteome</keyword>
<evidence type="ECO:0000256" key="1">
    <source>
        <dbReference type="SAM" id="Coils"/>
    </source>
</evidence>
<reference evidence="3" key="1">
    <citation type="journal article" date="2022" name="bioRxiv">
        <title>Deciphering the potential niche of two novel black yeast fungi from a biological soil crust based on their genomes, phenotypes, and melanin regulation.</title>
        <authorList>
            <consortium name="DOE Joint Genome Institute"/>
            <person name="Carr E.C."/>
            <person name="Barton Q."/>
            <person name="Grambo S."/>
            <person name="Sullivan M."/>
            <person name="Renfro C.M."/>
            <person name="Kuo A."/>
            <person name="Pangilinan J."/>
            <person name="Lipzen A."/>
            <person name="Keymanesh K."/>
            <person name="Savage E."/>
            <person name="Barry K."/>
            <person name="Grigoriev I.V."/>
            <person name="Riekhof W.R."/>
            <person name="Harris S.S."/>
        </authorList>
    </citation>
    <scope>NUCLEOTIDE SEQUENCE</scope>
    <source>
        <strain evidence="3">JF 03-4F</strain>
    </source>
</reference>
<keyword evidence="1" id="KW-0175">Coiled coil</keyword>
<protein>
    <submittedName>
        <fullName evidence="3">Uncharacterized protein</fullName>
    </submittedName>
</protein>
<comment type="caution">
    <text evidence="3">The sequence shown here is derived from an EMBL/GenBank/DDBJ whole genome shotgun (WGS) entry which is preliminary data.</text>
</comment>
<dbReference type="EMBL" id="MU404361">
    <property type="protein sequence ID" value="KAI1609094.1"/>
    <property type="molecule type" value="Genomic_DNA"/>
</dbReference>
<name>A0AAN6DPR3_9EURO</name>
<accession>A0AAN6DPR3</accession>
<proteinExistence type="predicted"/>
<feature type="compositionally biased region" description="Polar residues" evidence="2">
    <location>
        <begin position="57"/>
        <end position="73"/>
    </location>
</feature>
<dbReference type="Proteomes" id="UP001203852">
    <property type="component" value="Unassembled WGS sequence"/>
</dbReference>
<organism evidence="3 4">
    <name type="scientific">Exophiala viscosa</name>
    <dbReference type="NCBI Taxonomy" id="2486360"/>
    <lineage>
        <taxon>Eukaryota</taxon>
        <taxon>Fungi</taxon>
        <taxon>Dikarya</taxon>
        <taxon>Ascomycota</taxon>
        <taxon>Pezizomycotina</taxon>
        <taxon>Eurotiomycetes</taxon>
        <taxon>Chaetothyriomycetidae</taxon>
        <taxon>Chaetothyriales</taxon>
        <taxon>Herpotrichiellaceae</taxon>
        <taxon>Exophiala</taxon>
    </lineage>
</organism>